<comment type="caution">
    <text evidence="7">The sequence shown here is derived from an EMBL/GenBank/DDBJ whole genome shotgun (WGS) entry which is preliminary data.</text>
</comment>
<sequence length="195" mass="22358">MVSVYDVHAELLINEIAKDLKEKFKVERPAFATFAKTGVSKERAPQNPEWYYIRMASILRRVYVDGPVGVESLRTYYGGRKARGSKPHEFRKASGKIIRKCLQELEKLGFVEKDKNKEGRKIAGKGEKFLNEKAKHTAQIMDAELKKIAERKAEREKELRARAPAAGEEKKDLKKKKKKEDADVTAIKLKKQSKK</sequence>
<evidence type="ECO:0000313" key="9">
    <source>
        <dbReference type="EMBL" id="MBS3058599.1"/>
    </source>
</evidence>
<dbReference type="SUPFAM" id="SSF46785">
    <property type="entry name" value="Winged helix' DNA-binding domain"/>
    <property type="match status" value="1"/>
</dbReference>
<evidence type="ECO:0000256" key="4">
    <source>
        <dbReference type="ARBA" id="ARBA00035143"/>
    </source>
</evidence>
<comment type="similarity">
    <text evidence="1 5">Belongs to the eukaryotic ribosomal protein eS19 family.</text>
</comment>
<feature type="compositionally biased region" description="Basic and acidic residues" evidence="6">
    <location>
        <begin position="152"/>
        <end position="172"/>
    </location>
</feature>
<dbReference type="AlphaFoldDB" id="A0A7J4JWB2"/>
<reference evidence="10 11" key="1">
    <citation type="journal article" date="2020" name="bioRxiv">
        <title>A rank-normalized archaeal taxonomy based on genome phylogeny resolves widespread incomplete and uneven classifications.</title>
        <authorList>
            <person name="Rinke C."/>
            <person name="Chuvochina M."/>
            <person name="Mussig A.J."/>
            <person name="Chaumeil P.-A."/>
            <person name="Waite D.W."/>
            <person name="Whitman W.B."/>
            <person name="Parks D.H."/>
            <person name="Hugenholtz P."/>
        </authorList>
    </citation>
    <scope>NUCLEOTIDE SEQUENCE [LARGE SCALE GENOMIC DNA]</scope>
</reference>
<dbReference type="InterPro" id="IPR027548">
    <property type="entry name" value="Ribosomal_eS19_archaeal"/>
</dbReference>
<dbReference type="EMBL" id="JAGVWB010000029">
    <property type="protein sequence ID" value="MBS3058599.1"/>
    <property type="molecule type" value="Genomic_DNA"/>
</dbReference>
<reference evidence="9" key="3">
    <citation type="submission" date="2021-05" db="EMBL/GenBank/DDBJ databases">
        <title>Protein family content uncovers lineage relationships and bacterial pathway maintenance mechanisms in DPANN archaea.</title>
        <authorList>
            <person name="Castelle C.J."/>
            <person name="Meheust R."/>
            <person name="Jaffe A.L."/>
            <person name="Seitz K."/>
            <person name="Gong X."/>
            <person name="Baker B.J."/>
            <person name="Banfield J.F."/>
        </authorList>
    </citation>
    <scope>NUCLEOTIDE SEQUENCE</scope>
    <source>
        <strain evidence="9">RIFCSPLOWO2_01_FULL_43_13</strain>
    </source>
</reference>
<keyword evidence="3 5" id="KW-0687">Ribonucleoprotein</keyword>
<dbReference type="PANTHER" id="PTHR11710:SF0">
    <property type="entry name" value="40S RIBOSOMAL PROTEIN S19"/>
    <property type="match status" value="1"/>
</dbReference>
<dbReference type="Proteomes" id="UP000590964">
    <property type="component" value="Unassembled WGS sequence"/>
</dbReference>
<evidence type="ECO:0000256" key="5">
    <source>
        <dbReference type="HAMAP-Rule" id="MF_01474"/>
    </source>
</evidence>
<name>A0A7J4JWB2_9ARCH</name>
<evidence type="ECO:0000313" key="7">
    <source>
        <dbReference type="EMBL" id="HIH22018.1"/>
    </source>
</evidence>
<dbReference type="NCBIfam" id="NF006811">
    <property type="entry name" value="PRK09333.1"/>
    <property type="match status" value="1"/>
</dbReference>
<dbReference type="GO" id="GO:0003723">
    <property type="term" value="F:RNA binding"/>
    <property type="evidence" value="ECO:0007669"/>
    <property type="project" value="TreeGrafter"/>
</dbReference>
<feature type="region of interest" description="Disordered" evidence="6">
    <location>
        <begin position="152"/>
        <end position="195"/>
    </location>
</feature>
<keyword evidence="2 5" id="KW-0689">Ribosomal protein</keyword>
<dbReference type="InterPro" id="IPR036388">
    <property type="entry name" value="WH-like_DNA-bd_sf"/>
</dbReference>
<evidence type="ECO:0000256" key="6">
    <source>
        <dbReference type="SAM" id="MobiDB-lite"/>
    </source>
</evidence>
<evidence type="ECO:0000256" key="1">
    <source>
        <dbReference type="ARBA" id="ARBA00010014"/>
    </source>
</evidence>
<dbReference type="Pfam" id="PF01090">
    <property type="entry name" value="Ribosomal_S19e"/>
    <property type="match status" value="1"/>
</dbReference>
<dbReference type="Proteomes" id="UP000680185">
    <property type="component" value="Unassembled WGS sequence"/>
</dbReference>
<dbReference type="HAMAP" id="MF_01474">
    <property type="entry name" value="Ribosomal_eS19"/>
    <property type="match status" value="1"/>
</dbReference>
<dbReference type="FunFam" id="1.10.10.10:FF:000449">
    <property type="entry name" value="30S ribosomal protein S19e"/>
    <property type="match status" value="1"/>
</dbReference>
<dbReference type="GO" id="GO:0006412">
    <property type="term" value="P:translation"/>
    <property type="evidence" value="ECO:0007669"/>
    <property type="project" value="UniProtKB-UniRule"/>
</dbReference>
<dbReference type="InterPro" id="IPR001266">
    <property type="entry name" value="Ribosomal_eS19"/>
</dbReference>
<accession>A0A7J4JWB2</accession>
<comment type="function">
    <text evidence="5">May be involved in maturation of the 30S ribosomal subunit.</text>
</comment>
<evidence type="ECO:0000256" key="3">
    <source>
        <dbReference type="ARBA" id="ARBA00023274"/>
    </source>
</evidence>
<comment type="subunit">
    <text evidence="5">Part of the 30S ribosomal subunit.</text>
</comment>
<evidence type="ECO:0000256" key="2">
    <source>
        <dbReference type="ARBA" id="ARBA00022980"/>
    </source>
</evidence>
<evidence type="ECO:0000313" key="11">
    <source>
        <dbReference type="Proteomes" id="UP000590964"/>
    </source>
</evidence>
<dbReference type="Gene3D" id="1.10.10.10">
    <property type="entry name" value="Winged helix-like DNA-binding domain superfamily/Winged helix DNA-binding domain"/>
    <property type="match status" value="1"/>
</dbReference>
<gene>
    <name evidence="5" type="primary">rps19e</name>
    <name evidence="7" type="ORF">HA222_05175</name>
    <name evidence="8" type="ORF">HA227_00600</name>
    <name evidence="9" type="ORF">J4478_04330</name>
</gene>
<dbReference type="InterPro" id="IPR036390">
    <property type="entry name" value="WH_DNA-bd_sf"/>
</dbReference>
<dbReference type="GO" id="GO:0003735">
    <property type="term" value="F:structural constituent of ribosome"/>
    <property type="evidence" value="ECO:0007669"/>
    <property type="project" value="InterPro"/>
</dbReference>
<organism evidence="7 11">
    <name type="scientific">Candidatus Iainarchaeum sp</name>
    <dbReference type="NCBI Taxonomy" id="3101447"/>
    <lineage>
        <taxon>Archaea</taxon>
        <taxon>Candidatus Iainarchaeota</taxon>
        <taxon>Candidatus Iainarchaeia</taxon>
        <taxon>Candidatus Iainarchaeales</taxon>
        <taxon>Candidatus Iainarchaeaceae</taxon>
        <taxon>Candidatus Iainarchaeum</taxon>
    </lineage>
</organism>
<dbReference type="EMBL" id="DUFJ01000014">
    <property type="protein sequence ID" value="HIH32730.1"/>
    <property type="molecule type" value="Genomic_DNA"/>
</dbReference>
<reference evidence="9" key="2">
    <citation type="submission" date="2021-03" db="EMBL/GenBank/DDBJ databases">
        <authorList>
            <person name="Jaffe A."/>
        </authorList>
    </citation>
    <scope>NUCLEOTIDE SEQUENCE</scope>
    <source>
        <strain evidence="9">RIFCSPLOWO2_01_FULL_43_13</strain>
    </source>
</reference>
<dbReference type="PANTHER" id="PTHR11710">
    <property type="entry name" value="40S RIBOSOMAL PROTEIN S19"/>
    <property type="match status" value="1"/>
</dbReference>
<proteinExistence type="inferred from homology"/>
<evidence type="ECO:0000313" key="8">
    <source>
        <dbReference type="EMBL" id="HIH32730.1"/>
    </source>
</evidence>
<protein>
    <recommendedName>
        <fullName evidence="4 5">Small ribosomal subunit protein eS19</fullName>
    </recommendedName>
</protein>
<dbReference type="Proteomes" id="UP000527315">
    <property type="component" value="Unassembled WGS sequence"/>
</dbReference>
<evidence type="ECO:0000313" key="10">
    <source>
        <dbReference type="Proteomes" id="UP000527315"/>
    </source>
</evidence>
<dbReference type="EMBL" id="DUFW01000090">
    <property type="protein sequence ID" value="HIH22018.1"/>
    <property type="molecule type" value="Genomic_DNA"/>
</dbReference>
<dbReference type="SMART" id="SM01413">
    <property type="entry name" value="Ribosomal_S19e"/>
    <property type="match status" value="1"/>
</dbReference>
<dbReference type="GO" id="GO:0000028">
    <property type="term" value="P:ribosomal small subunit assembly"/>
    <property type="evidence" value="ECO:0007669"/>
    <property type="project" value="TreeGrafter"/>
</dbReference>
<dbReference type="GO" id="GO:0022627">
    <property type="term" value="C:cytosolic small ribosomal subunit"/>
    <property type="evidence" value="ECO:0007669"/>
    <property type="project" value="TreeGrafter"/>
</dbReference>